<dbReference type="Pfam" id="PF03770">
    <property type="entry name" value="IPK"/>
    <property type="match status" value="1"/>
</dbReference>
<dbReference type="GO" id="GO:0046854">
    <property type="term" value="P:phosphatidylinositol phosphate biosynthetic process"/>
    <property type="evidence" value="ECO:0007669"/>
    <property type="project" value="TreeGrafter"/>
</dbReference>
<dbReference type="GO" id="GO:0032958">
    <property type="term" value="P:inositol phosphate biosynthetic process"/>
    <property type="evidence" value="ECO:0007669"/>
    <property type="project" value="InterPro"/>
</dbReference>
<dbReference type="GO" id="GO:0005737">
    <property type="term" value="C:cytoplasm"/>
    <property type="evidence" value="ECO:0007669"/>
    <property type="project" value="TreeGrafter"/>
</dbReference>
<comment type="caution">
    <text evidence="6">The sequence shown here is derived from an EMBL/GenBank/DDBJ whole genome shotgun (WGS) entry which is preliminary data.</text>
</comment>
<dbReference type="InterPro" id="IPR038286">
    <property type="entry name" value="IPK_sf"/>
</dbReference>
<feature type="compositionally biased region" description="Acidic residues" evidence="5">
    <location>
        <begin position="281"/>
        <end position="299"/>
    </location>
</feature>
<organism evidence="6 7">
    <name type="scientific">Lactarius akahatsu</name>
    <dbReference type="NCBI Taxonomy" id="416441"/>
    <lineage>
        <taxon>Eukaryota</taxon>
        <taxon>Fungi</taxon>
        <taxon>Dikarya</taxon>
        <taxon>Basidiomycota</taxon>
        <taxon>Agaricomycotina</taxon>
        <taxon>Agaricomycetes</taxon>
        <taxon>Russulales</taxon>
        <taxon>Russulaceae</taxon>
        <taxon>Lactarius</taxon>
    </lineage>
</organism>
<evidence type="ECO:0000313" key="7">
    <source>
        <dbReference type="Proteomes" id="UP001201163"/>
    </source>
</evidence>
<dbReference type="PANTHER" id="PTHR12400">
    <property type="entry name" value="INOSITOL POLYPHOSPHATE KINASE"/>
    <property type="match status" value="1"/>
</dbReference>
<dbReference type="EC" id="2.7.-.-" evidence="4"/>
<keyword evidence="7" id="KW-1185">Reference proteome</keyword>
<dbReference type="Proteomes" id="UP001201163">
    <property type="component" value="Unassembled WGS sequence"/>
</dbReference>
<accession>A0AAD4QEK7</accession>
<evidence type="ECO:0000313" key="6">
    <source>
        <dbReference type="EMBL" id="KAH8999161.1"/>
    </source>
</evidence>
<evidence type="ECO:0000256" key="5">
    <source>
        <dbReference type="SAM" id="MobiDB-lite"/>
    </source>
</evidence>
<dbReference type="SUPFAM" id="SSF56104">
    <property type="entry name" value="SAICAR synthase-like"/>
    <property type="match status" value="1"/>
</dbReference>
<evidence type="ECO:0000256" key="1">
    <source>
        <dbReference type="ARBA" id="ARBA00007374"/>
    </source>
</evidence>
<dbReference type="EMBL" id="JAKELL010000004">
    <property type="protein sequence ID" value="KAH8999161.1"/>
    <property type="molecule type" value="Genomic_DNA"/>
</dbReference>
<dbReference type="GO" id="GO:0005634">
    <property type="term" value="C:nucleus"/>
    <property type="evidence" value="ECO:0007669"/>
    <property type="project" value="TreeGrafter"/>
</dbReference>
<dbReference type="AlphaFoldDB" id="A0AAD4QEK7"/>
<dbReference type="PANTHER" id="PTHR12400:SF108">
    <property type="entry name" value="KINASE"/>
    <property type="match status" value="1"/>
</dbReference>
<comment type="similarity">
    <text evidence="1 4">Belongs to the inositol phosphokinase (IPK) family.</text>
</comment>
<evidence type="ECO:0000256" key="3">
    <source>
        <dbReference type="ARBA" id="ARBA00022777"/>
    </source>
</evidence>
<gene>
    <name evidence="6" type="ORF">EDB92DRAFT_1932562</name>
</gene>
<keyword evidence="2 4" id="KW-0808">Transferase</keyword>
<protein>
    <recommendedName>
        <fullName evidence="4">Kinase</fullName>
        <ecNumber evidence="4">2.7.-.-</ecNumber>
    </recommendedName>
</protein>
<dbReference type="GO" id="GO:0008440">
    <property type="term" value="F:inositol-1,4,5-trisphosphate 3-kinase activity"/>
    <property type="evidence" value="ECO:0007669"/>
    <property type="project" value="TreeGrafter"/>
</dbReference>
<evidence type="ECO:0000256" key="4">
    <source>
        <dbReference type="RuleBase" id="RU363090"/>
    </source>
</evidence>
<reference evidence="6" key="1">
    <citation type="submission" date="2022-01" db="EMBL/GenBank/DDBJ databases">
        <title>Comparative genomics reveals a dynamic genome evolution in the ectomycorrhizal milk-cap (Lactarius) mushrooms.</title>
        <authorList>
            <consortium name="DOE Joint Genome Institute"/>
            <person name="Lebreton A."/>
            <person name="Tang N."/>
            <person name="Kuo A."/>
            <person name="LaButti K."/>
            <person name="Drula E."/>
            <person name="Barry K."/>
            <person name="Clum A."/>
            <person name="Lipzen A."/>
            <person name="Mousain D."/>
            <person name="Ng V."/>
            <person name="Wang R."/>
            <person name="Wang X."/>
            <person name="Dai Y."/>
            <person name="Henrissat B."/>
            <person name="Grigoriev I.V."/>
            <person name="Guerin-Laguette A."/>
            <person name="Yu F."/>
            <person name="Martin F.M."/>
        </authorList>
    </citation>
    <scope>NUCLEOTIDE SEQUENCE</scope>
    <source>
        <strain evidence="6">QP</strain>
    </source>
</reference>
<proteinExistence type="inferred from homology"/>
<dbReference type="InterPro" id="IPR005522">
    <property type="entry name" value="IPK"/>
</dbReference>
<dbReference type="GO" id="GO:0000824">
    <property type="term" value="F:inositol-1,4,5,6-tetrakisphosphate 3-kinase activity"/>
    <property type="evidence" value="ECO:0007669"/>
    <property type="project" value="TreeGrafter"/>
</dbReference>
<evidence type="ECO:0000256" key="2">
    <source>
        <dbReference type="ARBA" id="ARBA00022679"/>
    </source>
</evidence>
<sequence>MADRSVASIHPLTSQVGGHKGIQTSDDGALLIKPALPHELQFYHDSLADPALASLRQWIPTYFGTLRLEGQKTADGLANVEGIPEGEKDECSAIRSYCTQLLVIENAAHGFLKPNILDIKLGTDLYEEDASPEKKERMQNTARRTTSGDTGIRLTGFQVFGNTTSLPVIFPKNYGKTIGVSELGAGIARFFPISGSTIGLPGAEAGGRMDVGLPRALLLPVLKSIRKSVQEIRDAMSVIEMRMVGGSLLIVYEGDWDRAEMGVQWLAKQAASDGGGRESEGATEEDSEEDSESGDESDDEHSGGSKPPCVVKVIDFAHVRLKAGEGPDRGVLKGLDTVLSLLDGRITDCMTS</sequence>
<keyword evidence="3 4" id="KW-0418">Kinase</keyword>
<name>A0AAD4QEK7_9AGAM</name>
<feature type="region of interest" description="Disordered" evidence="5">
    <location>
        <begin position="269"/>
        <end position="307"/>
    </location>
</feature>
<dbReference type="Gene3D" id="3.30.470.160">
    <property type="entry name" value="Inositol polyphosphate kinase"/>
    <property type="match status" value="1"/>
</dbReference>